<evidence type="ECO:0000313" key="2">
    <source>
        <dbReference type="Proteomes" id="UP000541444"/>
    </source>
</evidence>
<gene>
    <name evidence="1" type="ORF">GIB67_010214</name>
</gene>
<keyword evidence="2" id="KW-1185">Reference proteome</keyword>
<proteinExistence type="predicted"/>
<sequence>RLSKSFERASKSFKRTFCTHWNFGPVVNLVRTSLDVVRTRCKVFRAGDQLSQSRSNDRSNELFCAH</sequence>
<accession>A0A7J7NB17</accession>
<dbReference type="AlphaFoldDB" id="A0A7J7NB17"/>
<protein>
    <submittedName>
        <fullName evidence="1">Uncharacterized protein</fullName>
    </submittedName>
</protein>
<reference evidence="1 2" key="1">
    <citation type="journal article" date="2020" name="IScience">
        <title>Genome Sequencing of the Endangered Kingdonia uniflora (Circaeasteraceae, Ranunculales) Reveals Potential Mechanisms of Evolutionary Specialization.</title>
        <authorList>
            <person name="Sun Y."/>
            <person name="Deng T."/>
            <person name="Zhang A."/>
            <person name="Moore M.J."/>
            <person name="Landis J.B."/>
            <person name="Lin N."/>
            <person name="Zhang H."/>
            <person name="Zhang X."/>
            <person name="Huang J."/>
            <person name="Zhang X."/>
            <person name="Sun H."/>
            <person name="Wang H."/>
        </authorList>
    </citation>
    <scope>NUCLEOTIDE SEQUENCE [LARGE SCALE GENOMIC DNA]</scope>
    <source>
        <strain evidence="1">TB1705</strain>
        <tissue evidence="1">Leaf</tissue>
    </source>
</reference>
<dbReference type="Proteomes" id="UP000541444">
    <property type="component" value="Unassembled WGS sequence"/>
</dbReference>
<comment type="caution">
    <text evidence="1">The sequence shown here is derived from an EMBL/GenBank/DDBJ whole genome shotgun (WGS) entry which is preliminary data.</text>
</comment>
<feature type="non-terminal residue" evidence="1">
    <location>
        <position position="1"/>
    </location>
</feature>
<dbReference type="EMBL" id="JACGCM010000938">
    <property type="protein sequence ID" value="KAF6164244.1"/>
    <property type="molecule type" value="Genomic_DNA"/>
</dbReference>
<evidence type="ECO:0000313" key="1">
    <source>
        <dbReference type="EMBL" id="KAF6164244.1"/>
    </source>
</evidence>
<name>A0A7J7NB17_9MAGN</name>
<organism evidence="1 2">
    <name type="scientific">Kingdonia uniflora</name>
    <dbReference type="NCBI Taxonomy" id="39325"/>
    <lineage>
        <taxon>Eukaryota</taxon>
        <taxon>Viridiplantae</taxon>
        <taxon>Streptophyta</taxon>
        <taxon>Embryophyta</taxon>
        <taxon>Tracheophyta</taxon>
        <taxon>Spermatophyta</taxon>
        <taxon>Magnoliopsida</taxon>
        <taxon>Ranunculales</taxon>
        <taxon>Circaeasteraceae</taxon>
        <taxon>Kingdonia</taxon>
    </lineage>
</organism>